<dbReference type="Pfam" id="PF14377">
    <property type="entry name" value="UBM"/>
    <property type="match status" value="1"/>
</dbReference>
<dbReference type="PANTHER" id="PTHR12771">
    <property type="entry name" value="ENGULFMENT AND CELL MOTILITY"/>
    <property type="match status" value="1"/>
</dbReference>
<evidence type="ECO:0000256" key="5">
    <source>
        <dbReference type="SAM" id="MobiDB-lite"/>
    </source>
</evidence>
<keyword evidence="4" id="KW-0862">Zinc</keyword>
<evidence type="ECO:0000259" key="6">
    <source>
        <dbReference type="PROSITE" id="PS51335"/>
    </source>
</evidence>
<dbReference type="Pfam" id="PF04727">
    <property type="entry name" value="ELMO_CED12"/>
    <property type="match status" value="1"/>
</dbReference>
<dbReference type="Gene3D" id="6.10.250.1630">
    <property type="match status" value="1"/>
</dbReference>
<comment type="caution">
    <text evidence="7">The sequence shown here is derived from an EMBL/GenBank/DDBJ whole genome shotgun (WGS) entry which is preliminary data.</text>
</comment>
<keyword evidence="1" id="KW-0808">Transferase</keyword>
<dbReference type="InterPro" id="IPR001876">
    <property type="entry name" value="Znf_RanBP2"/>
</dbReference>
<proteinExistence type="predicted"/>
<dbReference type="PANTHER" id="PTHR12771:SF56">
    <property type="entry name" value="CED-12"/>
    <property type="match status" value="1"/>
</dbReference>
<dbReference type="AlphaFoldDB" id="A0AAV0TKQ2"/>
<dbReference type="GO" id="GO:0008270">
    <property type="term" value="F:zinc ion binding"/>
    <property type="evidence" value="ECO:0007669"/>
    <property type="project" value="UniProtKB-KW"/>
</dbReference>
<feature type="region of interest" description="Disordered" evidence="5">
    <location>
        <begin position="77"/>
        <end position="99"/>
    </location>
</feature>
<feature type="domain" description="ELMO" evidence="6">
    <location>
        <begin position="164"/>
        <end position="331"/>
    </location>
</feature>
<sequence length="408" mass="45490">MSSSIIDPSVFAALPADIQEELLTTHTPPSSTHATNETTPDIQSDAWSCRVCTFLNHPQLLDCELCGSFCIPLETNTQPPESESESHDRNSAPVPAATSQPHLVHELHQVARDKFQNVRHSWTRRRSSACLSPDRRRLPSVEAAGELDVLQNDLLHKVAAGDATFDALLERLWRAVDSRDETEVFDKRAVDWVTLGFQNASPETDFRGGGMLALKCLVYAFEAHATEMQTLYKTQLDNMVHSGNVKRKWYPVCVAGINLTCLLAGQLQLGNGQFRDTKQPFWPLFEEPAAFYELFYAAFVKMDAIWHRLNATYMEFGVVLKATNKSVAFILEQAPVTLMDLREASDQAFVDRFVVSLSAHSLANWEGGECPDPNHALELEDALVIAKTRAPAKPAAASKRDAFFRPLH</sequence>
<dbReference type="InterPro" id="IPR036443">
    <property type="entry name" value="Znf_RanBP2_sf"/>
</dbReference>
<evidence type="ECO:0000313" key="7">
    <source>
        <dbReference type="EMBL" id="CAI5723510.1"/>
    </source>
</evidence>
<accession>A0AAV0TKQ2</accession>
<dbReference type="GO" id="GO:0016740">
    <property type="term" value="F:transferase activity"/>
    <property type="evidence" value="ECO:0007669"/>
    <property type="project" value="UniProtKB-KW"/>
</dbReference>
<dbReference type="Gene3D" id="2.30.30.380">
    <property type="entry name" value="Zn-finger domain of Sec23/24"/>
    <property type="match status" value="1"/>
</dbReference>
<protein>
    <recommendedName>
        <fullName evidence="6">ELMO domain-containing protein</fullName>
    </recommendedName>
</protein>
<keyword evidence="2" id="KW-0479">Metal-binding</keyword>
<evidence type="ECO:0000256" key="2">
    <source>
        <dbReference type="ARBA" id="ARBA00022723"/>
    </source>
</evidence>
<organism evidence="7 8">
    <name type="scientific">Hyaloperonospora brassicae</name>
    <name type="common">Brassica downy mildew</name>
    <name type="synonym">Peronospora brassicae</name>
    <dbReference type="NCBI Taxonomy" id="162125"/>
    <lineage>
        <taxon>Eukaryota</taxon>
        <taxon>Sar</taxon>
        <taxon>Stramenopiles</taxon>
        <taxon>Oomycota</taxon>
        <taxon>Peronosporomycetes</taxon>
        <taxon>Peronosporales</taxon>
        <taxon>Peronosporaceae</taxon>
        <taxon>Hyaloperonospora</taxon>
    </lineage>
</organism>
<dbReference type="Proteomes" id="UP001162031">
    <property type="component" value="Unassembled WGS sequence"/>
</dbReference>
<evidence type="ECO:0000313" key="8">
    <source>
        <dbReference type="Proteomes" id="UP001162031"/>
    </source>
</evidence>
<dbReference type="InterPro" id="IPR050868">
    <property type="entry name" value="ELMO_domain-containing"/>
</dbReference>
<evidence type="ECO:0000256" key="3">
    <source>
        <dbReference type="ARBA" id="ARBA00022771"/>
    </source>
</evidence>
<dbReference type="SUPFAM" id="SSF90209">
    <property type="entry name" value="Ran binding protein zinc finger-like"/>
    <property type="match status" value="1"/>
</dbReference>
<evidence type="ECO:0000256" key="1">
    <source>
        <dbReference type="ARBA" id="ARBA00022679"/>
    </source>
</evidence>
<dbReference type="EMBL" id="CANTFL010000483">
    <property type="protein sequence ID" value="CAI5723510.1"/>
    <property type="molecule type" value="Genomic_DNA"/>
</dbReference>
<evidence type="ECO:0000256" key="4">
    <source>
        <dbReference type="ARBA" id="ARBA00022833"/>
    </source>
</evidence>
<dbReference type="InterPro" id="IPR025527">
    <property type="entry name" value="HUWE1/Rev1_UBM"/>
</dbReference>
<keyword evidence="8" id="KW-1185">Reference proteome</keyword>
<dbReference type="PROSITE" id="PS51335">
    <property type="entry name" value="ELMO"/>
    <property type="match status" value="1"/>
</dbReference>
<dbReference type="InterPro" id="IPR006816">
    <property type="entry name" value="ELMO_dom"/>
</dbReference>
<dbReference type="PROSITE" id="PS01358">
    <property type="entry name" value="ZF_RANBP2_1"/>
    <property type="match status" value="1"/>
</dbReference>
<reference evidence="7" key="1">
    <citation type="submission" date="2022-12" db="EMBL/GenBank/DDBJ databases">
        <authorList>
            <person name="Webb A."/>
        </authorList>
    </citation>
    <scope>NUCLEOTIDE SEQUENCE</scope>
    <source>
        <strain evidence="7">Hp1</strain>
    </source>
</reference>
<keyword evidence="3" id="KW-0863">Zinc-finger</keyword>
<name>A0AAV0TKQ2_HYABA</name>
<gene>
    <name evidence="7" type="ORF">HBR001_LOCUS3136</name>
</gene>